<dbReference type="AlphaFoldDB" id="A0A177AWZ1"/>
<reference evidence="1 2" key="1">
    <citation type="submission" date="2016-04" db="EMBL/GenBank/DDBJ databases">
        <title>The genome of Intoshia linei affirms orthonectids as highly simplified spiralians.</title>
        <authorList>
            <person name="Mikhailov K.V."/>
            <person name="Slusarev G.S."/>
            <person name="Nikitin M.A."/>
            <person name="Logacheva M.D."/>
            <person name="Penin A."/>
            <person name="Aleoshin V."/>
            <person name="Panchin Y.V."/>
        </authorList>
    </citation>
    <scope>NUCLEOTIDE SEQUENCE [LARGE SCALE GENOMIC DNA]</scope>
    <source>
        <strain evidence="1">Intl2013</strain>
        <tissue evidence="1">Whole animal</tissue>
    </source>
</reference>
<evidence type="ECO:0000313" key="2">
    <source>
        <dbReference type="Proteomes" id="UP000078046"/>
    </source>
</evidence>
<name>A0A177AWZ1_9BILA</name>
<organism evidence="1 2">
    <name type="scientific">Intoshia linei</name>
    <dbReference type="NCBI Taxonomy" id="1819745"/>
    <lineage>
        <taxon>Eukaryota</taxon>
        <taxon>Metazoa</taxon>
        <taxon>Spiralia</taxon>
        <taxon>Lophotrochozoa</taxon>
        <taxon>Mesozoa</taxon>
        <taxon>Orthonectida</taxon>
        <taxon>Rhopaluridae</taxon>
        <taxon>Intoshia</taxon>
    </lineage>
</organism>
<keyword evidence="2" id="KW-1185">Reference proteome</keyword>
<accession>A0A177AWZ1</accession>
<sequence>MGKSQNCWIKIEETIEIIIKNFHGYKNMEFYDGPDVATDSTETFKILKKLEENIGQVCPKLLKAFYEFRRTVAKTIHNKNYKITDYFLVKNK</sequence>
<protein>
    <submittedName>
        <fullName evidence="1">Uncharacterized protein</fullName>
    </submittedName>
</protein>
<gene>
    <name evidence="1" type="ORF">A3Q56_05767</name>
</gene>
<proteinExistence type="predicted"/>
<dbReference type="EMBL" id="LWCA01000912">
    <property type="protein sequence ID" value="OAF66505.1"/>
    <property type="molecule type" value="Genomic_DNA"/>
</dbReference>
<dbReference type="Proteomes" id="UP000078046">
    <property type="component" value="Unassembled WGS sequence"/>
</dbReference>
<evidence type="ECO:0000313" key="1">
    <source>
        <dbReference type="EMBL" id="OAF66505.1"/>
    </source>
</evidence>
<comment type="caution">
    <text evidence="1">The sequence shown here is derived from an EMBL/GenBank/DDBJ whole genome shotgun (WGS) entry which is preliminary data.</text>
</comment>